<evidence type="ECO:0000313" key="7">
    <source>
        <dbReference type="RefSeq" id="XP_018805245.2"/>
    </source>
</evidence>
<dbReference type="GeneID" id="108979103"/>
<dbReference type="PRINTS" id="PR00551">
    <property type="entry name" value="2SGLOBULIN"/>
</dbReference>
<feature type="domain" description="GH18" evidence="5">
    <location>
        <begin position="110"/>
        <end position="384"/>
    </location>
</feature>
<evidence type="ECO:0000256" key="2">
    <source>
        <dbReference type="ARBA" id="ARBA00023295"/>
    </source>
</evidence>
<dbReference type="InterPro" id="IPR000677">
    <property type="entry name" value="Chitinase-like"/>
</dbReference>
<keyword evidence="6" id="KW-1185">Reference proteome</keyword>
<organism evidence="6 7">
    <name type="scientific">Juglans regia</name>
    <name type="common">English walnut</name>
    <dbReference type="NCBI Taxonomy" id="51240"/>
    <lineage>
        <taxon>Eukaryota</taxon>
        <taxon>Viridiplantae</taxon>
        <taxon>Streptophyta</taxon>
        <taxon>Embryophyta</taxon>
        <taxon>Tracheophyta</taxon>
        <taxon>Spermatophyta</taxon>
        <taxon>Magnoliopsida</taxon>
        <taxon>eudicotyledons</taxon>
        <taxon>Gunneridae</taxon>
        <taxon>Pentapetalae</taxon>
        <taxon>rosids</taxon>
        <taxon>fabids</taxon>
        <taxon>Fagales</taxon>
        <taxon>Juglandaceae</taxon>
        <taxon>Juglans</taxon>
    </lineage>
</organism>
<dbReference type="SMR" id="A0A2I4DDL7"/>
<keyword evidence="1 3" id="KW-0378">Hydrolase</keyword>
<dbReference type="PANTHER" id="PTHR46476">
    <property type="entry name" value="CHITINASE 2-LIKE"/>
    <property type="match status" value="1"/>
</dbReference>
<dbReference type="InterPro" id="IPR001579">
    <property type="entry name" value="Glyco_hydro_18_chit_AS"/>
</dbReference>
<dbReference type="SUPFAM" id="SSF51445">
    <property type="entry name" value="(Trans)glycosidases"/>
    <property type="match status" value="1"/>
</dbReference>
<dbReference type="RefSeq" id="XP_018805245.2">
    <property type="nucleotide sequence ID" value="XM_018949700.2"/>
</dbReference>
<dbReference type="OrthoDB" id="3012298at2759"/>
<reference evidence="7" key="1">
    <citation type="submission" date="2025-08" db="UniProtKB">
        <authorList>
            <consortium name="RefSeq"/>
        </authorList>
    </citation>
    <scope>IDENTIFICATION</scope>
    <source>
        <tissue evidence="7">Leaves</tissue>
    </source>
</reference>
<dbReference type="GO" id="GO:0004553">
    <property type="term" value="F:hydrolase activity, hydrolyzing O-glycosyl compounds"/>
    <property type="evidence" value="ECO:0007669"/>
    <property type="project" value="InterPro"/>
</dbReference>
<dbReference type="InterPro" id="IPR017853">
    <property type="entry name" value="GH"/>
</dbReference>
<evidence type="ECO:0000259" key="5">
    <source>
        <dbReference type="PROSITE" id="PS51910"/>
    </source>
</evidence>
<protein>
    <submittedName>
        <fullName evidence="7">Chitinase 2-like</fullName>
    </submittedName>
</protein>
<evidence type="ECO:0000256" key="1">
    <source>
        <dbReference type="ARBA" id="ARBA00022801"/>
    </source>
</evidence>
<dbReference type="InParanoid" id="A0A2I4DDL7"/>
<dbReference type="InterPro" id="IPR001223">
    <property type="entry name" value="Glyco_hydro18_cat"/>
</dbReference>
<evidence type="ECO:0000313" key="6">
    <source>
        <dbReference type="Proteomes" id="UP000235220"/>
    </source>
</evidence>
<proteinExistence type="inferred from homology"/>
<dbReference type="STRING" id="51240.A0A2I4DDL7"/>
<dbReference type="PANTHER" id="PTHR46476:SF13">
    <property type="entry name" value="2, PUTATIVE, EXPRESSED-RELATED"/>
    <property type="match status" value="1"/>
</dbReference>
<dbReference type="CDD" id="cd06544">
    <property type="entry name" value="GH18_narbonin"/>
    <property type="match status" value="1"/>
</dbReference>
<name>A0A2I4DDL7_JUGRE</name>
<dbReference type="PROSITE" id="PS01095">
    <property type="entry name" value="GH18_1"/>
    <property type="match status" value="1"/>
</dbReference>
<dbReference type="Proteomes" id="UP000235220">
    <property type="component" value="Chromosome 5"/>
</dbReference>
<evidence type="ECO:0000256" key="3">
    <source>
        <dbReference type="RuleBase" id="RU000489"/>
    </source>
</evidence>
<dbReference type="Pfam" id="PF00704">
    <property type="entry name" value="Glyco_hydro_18"/>
    <property type="match status" value="1"/>
</dbReference>
<dbReference type="GO" id="GO:0005975">
    <property type="term" value="P:carbohydrate metabolic process"/>
    <property type="evidence" value="ECO:0007669"/>
    <property type="project" value="InterPro"/>
</dbReference>
<accession>A0A2I4DDL7</accession>
<dbReference type="AlphaFoldDB" id="A0A2I4DDL7"/>
<evidence type="ECO:0000256" key="4">
    <source>
        <dbReference type="RuleBase" id="RU004453"/>
    </source>
</evidence>
<gene>
    <name evidence="7" type="primary">LOC108979103</name>
</gene>
<dbReference type="KEGG" id="jre:108979103"/>
<keyword evidence="2 3" id="KW-0326">Glycosidase</keyword>
<comment type="similarity">
    <text evidence="4">Belongs to the glycosyl hydrolase 18 family.</text>
</comment>
<dbReference type="Gene3D" id="3.20.20.80">
    <property type="entry name" value="Glycosidases"/>
    <property type="match status" value="1"/>
</dbReference>
<sequence>MSSVTLSKNIMSPLAYDVFSMETRLEHQCIITTETAQNQNFFLNFLSVLNSVKTQYIMACKEYSFHSNPKAQIYYCSVAMEFPKLFLTLLIIEALFIPQMQVQAAPTNSNLFREYIGAEFNNVKFTDVPINPGVEFHFLLSFAIDYDTSASPSPTNGKFNIFWDSQNLSPSQVSSVKSAHSNVKVGLSLGGDSVANGFAFFSPSSVDSWVSNAVSSLTTIIKQYHLDGIDIDYEHFKGDPDTFAECIGQLISTLKRNKVISFASIAPFDDDQVQKHYLALWNKYGNQIDYVNFQFYAYDKGTTVSQFMDYFHTQSSNYKGGKVLASFISDGSGGLSPQNGFFTACNRLRSQQQLHGIFIWSADDSKANGFRFEKQSQALLASPQ</sequence>
<dbReference type="PROSITE" id="PS51910">
    <property type="entry name" value="GH18_2"/>
    <property type="match status" value="1"/>
</dbReference>